<evidence type="ECO:0000313" key="2">
    <source>
        <dbReference type="EMBL" id="CAL4128434.1"/>
    </source>
</evidence>
<dbReference type="AlphaFoldDB" id="A0AAV2RPU2"/>
<gene>
    <name evidence="2" type="ORF">MNOR_LOCUS26110</name>
</gene>
<sequence>VHANATVAAILNSQANISCPDDHLTLQGDISTSELCGVGIGGPLGHLTNTRPGSSSFTATFVTGPRPGPGGDNETAPGFNLNLIVTEPAVITTPRPSRGPTITTTP</sequence>
<comment type="caution">
    <text evidence="2">The sequence shown here is derived from an EMBL/GenBank/DDBJ whole genome shotgun (WGS) entry which is preliminary data.</text>
</comment>
<reference evidence="2 3" key="1">
    <citation type="submission" date="2024-05" db="EMBL/GenBank/DDBJ databases">
        <authorList>
            <person name="Wallberg A."/>
        </authorList>
    </citation>
    <scope>NUCLEOTIDE SEQUENCE [LARGE SCALE GENOMIC DNA]</scope>
</reference>
<dbReference type="EMBL" id="CAXKWB010025670">
    <property type="protein sequence ID" value="CAL4128434.1"/>
    <property type="molecule type" value="Genomic_DNA"/>
</dbReference>
<accession>A0AAV2RPU2</accession>
<evidence type="ECO:0000256" key="1">
    <source>
        <dbReference type="SAM" id="MobiDB-lite"/>
    </source>
</evidence>
<feature type="non-terminal residue" evidence="2">
    <location>
        <position position="106"/>
    </location>
</feature>
<protein>
    <submittedName>
        <fullName evidence="2">Uncharacterized protein</fullName>
    </submittedName>
</protein>
<proteinExistence type="predicted"/>
<evidence type="ECO:0000313" key="3">
    <source>
        <dbReference type="Proteomes" id="UP001497623"/>
    </source>
</evidence>
<keyword evidence="3" id="KW-1185">Reference proteome</keyword>
<feature type="non-terminal residue" evidence="2">
    <location>
        <position position="1"/>
    </location>
</feature>
<feature type="compositionally biased region" description="Polar residues" evidence="1">
    <location>
        <begin position="47"/>
        <end position="61"/>
    </location>
</feature>
<name>A0AAV2RPU2_MEGNR</name>
<organism evidence="2 3">
    <name type="scientific">Meganyctiphanes norvegica</name>
    <name type="common">Northern krill</name>
    <name type="synonym">Thysanopoda norvegica</name>
    <dbReference type="NCBI Taxonomy" id="48144"/>
    <lineage>
        <taxon>Eukaryota</taxon>
        <taxon>Metazoa</taxon>
        <taxon>Ecdysozoa</taxon>
        <taxon>Arthropoda</taxon>
        <taxon>Crustacea</taxon>
        <taxon>Multicrustacea</taxon>
        <taxon>Malacostraca</taxon>
        <taxon>Eumalacostraca</taxon>
        <taxon>Eucarida</taxon>
        <taxon>Euphausiacea</taxon>
        <taxon>Euphausiidae</taxon>
        <taxon>Meganyctiphanes</taxon>
    </lineage>
</organism>
<feature type="region of interest" description="Disordered" evidence="1">
    <location>
        <begin position="47"/>
        <end position="79"/>
    </location>
</feature>
<dbReference type="Proteomes" id="UP001497623">
    <property type="component" value="Unassembled WGS sequence"/>
</dbReference>